<dbReference type="InterPro" id="IPR001901">
    <property type="entry name" value="Translocase_SecE/Sec61-g"/>
</dbReference>
<comment type="caution">
    <text evidence="9">Lacks conserved residue(s) required for the propagation of feature annotation.</text>
</comment>
<evidence type="ECO:0000313" key="10">
    <source>
        <dbReference type="EMBL" id="AYN24460.1"/>
    </source>
</evidence>
<dbReference type="PANTHER" id="PTHR33910:SF1">
    <property type="entry name" value="PROTEIN TRANSLOCASE SUBUNIT SECE"/>
    <property type="match status" value="1"/>
</dbReference>
<dbReference type="Proteomes" id="UP000271533">
    <property type="component" value="Chromosome"/>
</dbReference>
<evidence type="ECO:0000256" key="1">
    <source>
        <dbReference type="ARBA" id="ARBA00004370"/>
    </source>
</evidence>
<feature type="transmembrane region" description="Helical" evidence="9">
    <location>
        <begin position="42"/>
        <end position="61"/>
    </location>
</feature>
<dbReference type="GO" id="GO:0009306">
    <property type="term" value="P:protein secretion"/>
    <property type="evidence" value="ECO:0007669"/>
    <property type="project" value="UniProtKB-UniRule"/>
</dbReference>
<evidence type="ECO:0000313" key="11">
    <source>
        <dbReference type="Proteomes" id="UP000271533"/>
    </source>
</evidence>
<dbReference type="EMBL" id="CP032759">
    <property type="protein sequence ID" value="AYN24460.1"/>
    <property type="molecule type" value="Genomic_DNA"/>
</dbReference>
<gene>
    <name evidence="9 10" type="primary">secE</name>
    <name evidence="10" type="ORF">D8S97_00460</name>
</gene>
<keyword evidence="2 9" id="KW-0813">Transport</keyword>
<dbReference type="PRINTS" id="PR01650">
    <property type="entry name" value="SECETRNLCASE"/>
</dbReference>
<feature type="transmembrane region" description="Helical" evidence="9">
    <location>
        <begin position="90"/>
        <end position="123"/>
    </location>
</feature>
<dbReference type="GO" id="GO:0065002">
    <property type="term" value="P:intracellular protein transmembrane transport"/>
    <property type="evidence" value="ECO:0007669"/>
    <property type="project" value="UniProtKB-UniRule"/>
</dbReference>
<dbReference type="HAMAP" id="MF_00422">
    <property type="entry name" value="SecE"/>
    <property type="match status" value="1"/>
</dbReference>
<dbReference type="PANTHER" id="PTHR33910">
    <property type="entry name" value="PROTEIN TRANSLOCASE SUBUNIT SECE"/>
    <property type="match status" value="1"/>
</dbReference>
<name>A0A3G2I4Y6_BUCRM</name>
<evidence type="ECO:0000256" key="7">
    <source>
        <dbReference type="ARBA" id="ARBA00023010"/>
    </source>
</evidence>
<comment type="function">
    <text evidence="9">Essential subunit of the Sec protein translocation channel SecYEG. Clamps together the 2 halves of SecY. May contact the channel plug during translocation.</text>
</comment>
<dbReference type="OrthoDB" id="9806365at2"/>
<dbReference type="AlphaFoldDB" id="A0A3G2I4Y6"/>
<dbReference type="InterPro" id="IPR038379">
    <property type="entry name" value="SecE_sf"/>
</dbReference>
<dbReference type="InterPro" id="IPR005807">
    <property type="entry name" value="SecE_bac"/>
</dbReference>
<evidence type="ECO:0000256" key="2">
    <source>
        <dbReference type="ARBA" id="ARBA00022448"/>
    </source>
</evidence>
<keyword evidence="3 9" id="KW-1003">Cell membrane</keyword>
<evidence type="ECO:0000256" key="9">
    <source>
        <dbReference type="HAMAP-Rule" id="MF_00422"/>
    </source>
</evidence>
<keyword evidence="8 9" id="KW-0472">Membrane</keyword>
<comment type="subcellular location">
    <subcellularLocation>
        <location evidence="1">Membrane</location>
    </subcellularLocation>
</comment>
<feature type="transmembrane region" description="Helical" evidence="9">
    <location>
        <begin position="20"/>
        <end position="36"/>
    </location>
</feature>
<dbReference type="GO" id="GO:0043952">
    <property type="term" value="P:protein transport by the Sec complex"/>
    <property type="evidence" value="ECO:0007669"/>
    <property type="project" value="UniProtKB-UniRule"/>
</dbReference>
<dbReference type="NCBIfam" id="TIGR00964">
    <property type="entry name" value="secE_bact"/>
    <property type="match status" value="1"/>
</dbReference>
<dbReference type="PROSITE" id="PS01067">
    <property type="entry name" value="SECE_SEC61G"/>
    <property type="match status" value="1"/>
</dbReference>
<evidence type="ECO:0000256" key="4">
    <source>
        <dbReference type="ARBA" id="ARBA00022692"/>
    </source>
</evidence>
<dbReference type="RefSeq" id="WP_158360964.1">
    <property type="nucleotide sequence ID" value="NZ_CP032759.1"/>
</dbReference>
<dbReference type="Gene3D" id="1.20.5.1030">
    <property type="entry name" value="Preprotein translocase secy subunit"/>
    <property type="match status" value="1"/>
</dbReference>
<dbReference type="GO" id="GO:0005886">
    <property type="term" value="C:plasma membrane"/>
    <property type="evidence" value="ECO:0007669"/>
    <property type="project" value="UniProtKB-UniRule"/>
</dbReference>
<keyword evidence="4 9" id="KW-0812">Transmembrane</keyword>
<protein>
    <recommendedName>
        <fullName evidence="9">Protein translocase subunit SecE</fullName>
    </recommendedName>
</protein>
<sequence>MNIRIPNQKKDKHLEKIKWFFIIVIFITSFFINNFFDKVGFFTRTFIVTLLISFAISIAVYTKKIKKIFLYIKASKNEMKKITWPQYKETLYTTFIIISVTIVISLLLWGLDSIIFRLIAFIISLRF</sequence>
<dbReference type="GO" id="GO:0008320">
    <property type="term" value="F:protein transmembrane transporter activity"/>
    <property type="evidence" value="ECO:0007669"/>
    <property type="project" value="UniProtKB-UniRule"/>
</dbReference>
<keyword evidence="7 9" id="KW-0811">Translocation</keyword>
<reference evidence="10 11" key="1">
    <citation type="submission" date="2018-10" db="EMBL/GenBank/DDBJ databases">
        <title>Genome sequence of the corn leaf aphid (Rhopalosiphum maidis Fitch).</title>
        <authorList>
            <person name="Chen W."/>
            <person name="Shakir S."/>
            <person name="Bigham M."/>
            <person name="Fei Z."/>
            <person name="Jander G."/>
        </authorList>
    </citation>
    <scope>NUCLEOTIDE SEQUENCE [LARGE SCALE GENOMIC DNA]</scope>
    <source>
        <strain evidence="10 11">BTI</strain>
    </source>
</reference>
<evidence type="ECO:0000256" key="5">
    <source>
        <dbReference type="ARBA" id="ARBA00022927"/>
    </source>
</evidence>
<comment type="subunit">
    <text evidence="9">Component of the Sec protein translocase complex. Heterotrimer consisting of SecY, SecE and SecG subunits. The heterotrimers can form oligomers, although 1 heterotrimer is thought to be able to translocate proteins. Interacts with the ribosome. Interacts with SecDF, and other proteins may be involved. Interacts with SecA.</text>
</comment>
<proteinExistence type="inferred from homology"/>
<dbReference type="Pfam" id="PF00584">
    <property type="entry name" value="SecE"/>
    <property type="match status" value="1"/>
</dbReference>
<dbReference type="GO" id="GO:0006605">
    <property type="term" value="P:protein targeting"/>
    <property type="evidence" value="ECO:0007669"/>
    <property type="project" value="UniProtKB-UniRule"/>
</dbReference>
<accession>A0A3G2I4Y6</accession>
<evidence type="ECO:0000256" key="6">
    <source>
        <dbReference type="ARBA" id="ARBA00022989"/>
    </source>
</evidence>
<evidence type="ECO:0000256" key="3">
    <source>
        <dbReference type="ARBA" id="ARBA00022475"/>
    </source>
</evidence>
<keyword evidence="5 9" id="KW-0653">Protein transport</keyword>
<evidence type="ECO:0000256" key="8">
    <source>
        <dbReference type="ARBA" id="ARBA00023136"/>
    </source>
</evidence>
<organism evidence="10 11">
    <name type="scientific">Buchnera aphidicola subsp. Rhopalosiphum maidis</name>
    <dbReference type="NCBI Taxonomy" id="118109"/>
    <lineage>
        <taxon>Bacteria</taxon>
        <taxon>Pseudomonadati</taxon>
        <taxon>Pseudomonadota</taxon>
        <taxon>Gammaproteobacteria</taxon>
        <taxon>Enterobacterales</taxon>
        <taxon>Erwiniaceae</taxon>
        <taxon>Buchnera</taxon>
    </lineage>
</organism>
<comment type="similarity">
    <text evidence="9">Belongs to the SecE/SEC61-gamma family.</text>
</comment>
<keyword evidence="6 9" id="KW-1133">Transmembrane helix</keyword>